<gene>
    <name evidence="8" type="ORF">PVL29_006402</name>
</gene>
<dbReference type="EMBL" id="JARBHA010000005">
    <property type="protein sequence ID" value="KAJ9701033.1"/>
    <property type="molecule type" value="Genomic_DNA"/>
</dbReference>
<dbReference type="Gene3D" id="3.40.50.720">
    <property type="entry name" value="NAD(P)-binding Rossmann-like Domain"/>
    <property type="match status" value="1"/>
</dbReference>
<evidence type="ECO:0000313" key="8">
    <source>
        <dbReference type="EMBL" id="KAJ9701033.1"/>
    </source>
</evidence>
<evidence type="ECO:0000256" key="3">
    <source>
        <dbReference type="ARBA" id="ARBA00022516"/>
    </source>
</evidence>
<keyword evidence="6" id="KW-0443">Lipid metabolism</keyword>
<evidence type="ECO:0000256" key="5">
    <source>
        <dbReference type="ARBA" id="ARBA00023002"/>
    </source>
</evidence>
<comment type="similarity">
    <text evidence="2">Belongs to the short-chain dehydrogenases/reductases (SDR) family. FabI subfamily.</text>
</comment>
<dbReference type="Proteomes" id="UP001168098">
    <property type="component" value="Unassembled WGS sequence"/>
</dbReference>
<proteinExistence type="inferred from homology"/>
<accession>A0AA39DY03</accession>
<keyword evidence="4" id="KW-0276">Fatty acid metabolism</keyword>
<evidence type="ECO:0000256" key="6">
    <source>
        <dbReference type="ARBA" id="ARBA00023098"/>
    </source>
</evidence>
<sequence length="123" mass="13388">MNPGGYSISLTYIASERIILGYGRGKSSIKAALESDTRVLAFEAGRKQKIRVNMISAGLLRSHAAKAIGFIDTMIEYSLAMVTASGMCDILCVHYCAITPFHDNALVLVAMYKRPLFSLISIP</sequence>
<dbReference type="GO" id="GO:0006633">
    <property type="term" value="P:fatty acid biosynthetic process"/>
    <property type="evidence" value="ECO:0007669"/>
    <property type="project" value="UniProtKB-KW"/>
</dbReference>
<name>A0AA39DY03_VITRO</name>
<evidence type="ECO:0000256" key="2">
    <source>
        <dbReference type="ARBA" id="ARBA00009233"/>
    </source>
</evidence>
<keyword evidence="5" id="KW-0560">Oxidoreductase</keyword>
<dbReference type="PANTHER" id="PTHR43159:SF2">
    <property type="entry name" value="ENOYL-[ACYL-CARRIER-PROTEIN] REDUCTASE [NADH], CHLOROPLASTIC"/>
    <property type="match status" value="1"/>
</dbReference>
<evidence type="ECO:0000256" key="1">
    <source>
        <dbReference type="ARBA" id="ARBA00005189"/>
    </source>
</evidence>
<keyword evidence="9" id="KW-1185">Reference proteome</keyword>
<keyword evidence="3" id="KW-0444">Lipid biosynthesis</keyword>
<comment type="caution">
    <text evidence="8">The sequence shown here is derived from an EMBL/GenBank/DDBJ whole genome shotgun (WGS) entry which is preliminary data.</text>
</comment>
<dbReference type="InterPro" id="IPR014358">
    <property type="entry name" value="Enoyl-ACP_Rdtase_NADH"/>
</dbReference>
<dbReference type="InterPro" id="IPR002347">
    <property type="entry name" value="SDR_fam"/>
</dbReference>
<keyword evidence="7" id="KW-0275">Fatty acid biosynthesis</keyword>
<dbReference type="PANTHER" id="PTHR43159">
    <property type="entry name" value="ENOYL-[ACYL-CARRIER-PROTEIN] REDUCTASE"/>
    <property type="match status" value="1"/>
</dbReference>
<evidence type="ECO:0000256" key="7">
    <source>
        <dbReference type="ARBA" id="ARBA00023160"/>
    </source>
</evidence>
<dbReference type="Pfam" id="PF13561">
    <property type="entry name" value="adh_short_C2"/>
    <property type="match status" value="1"/>
</dbReference>
<dbReference type="SUPFAM" id="SSF51735">
    <property type="entry name" value="NAD(P)-binding Rossmann-fold domains"/>
    <property type="match status" value="1"/>
</dbReference>
<dbReference type="InterPro" id="IPR036291">
    <property type="entry name" value="NAD(P)-bd_dom_sf"/>
</dbReference>
<evidence type="ECO:0000256" key="4">
    <source>
        <dbReference type="ARBA" id="ARBA00022832"/>
    </source>
</evidence>
<reference evidence="8 9" key="1">
    <citation type="journal article" date="2023" name="BMC Biotechnol.">
        <title>Vitis rotundifolia cv Carlos genome sequencing.</title>
        <authorList>
            <person name="Huff M."/>
            <person name="Hulse-Kemp A."/>
            <person name="Scheffler B."/>
            <person name="Youngblood R."/>
            <person name="Simpson S."/>
            <person name="Babiker E."/>
            <person name="Staton M."/>
        </authorList>
    </citation>
    <scope>NUCLEOTIDE SEQUENCE [LARGE SCALE GENOMIC DNA]</scope>
    <source>
        <tissue evidence="8">Leaf</tissue>
    </source>
</reference>
<dbReference type="GO" id="GO:0004318">
    <property type="term" value="F:enoyl-[acyl-carrier-protein] reductase (NADH) activity"/>
    <property type="evidence" value="ECO:0007669"/>
    <property type="project" value="InterPro"/>
</dbReference>
<organism evidence="8 9">
    <name type="scientific">Vitis rotundifolia</name>
    <name type="common">Muscadine grape</name>
    <dbReference type="NCBI Taxonomy" id="103349"/>
    <lineage>
        <taxon>Eukaryota</taxon>
        <taxon>Viridiplantae</taxon>
        <taxon>Streptophyta</taxon>
        <taxon>Embryophyta</taxon>
        <taxon>Tracheophyta</taxon>
        <taxon>Spermatophyta</taxon>
        <taxon>Magnoliopsida</taxon>
        <taxon>eudicotyledons</taxon>
        <taxon>Gunneridae</taxon>
        <taxon>Pentapetalae</taxon>
        <taxon>rosids</taxon>
        <taxon>Vitales</taxon>
        <taxon>Vitaceae</taxon>
        <taxon>Viteae</taxon>
        <taxon>Vitis</taxon>
    </lineage>
</organism>
<protein>
    <submittedName>
        <fullName evidence="8">Uncharacterized protein</fullName>
    </submittedName>
</protein>
<evidence type="ECO:0000313" key="9">
    <source>
        <dbReference type="Proteomes" id="UP001168098"/>
    </source>
</evidence>
<comment type="pathway">
    <text evidence="1">Lipid metabolism.</text>
</comment>
<dbReference type="AlphaFoldDB" id="A0AA39DY03"/>